<accession>A0A0E9XFB6</accession>
<name>A0A0E9XFB6_ANGAN</name>
<sequence length="43" mass="4958">MNPVIKTLNKCMTTMHFTYKPQLSASSVYHGCHTKDFHFLKNG</sequence>
<protein>
    <submittedName>
        <fullName evidence="1">Uncharacterized protein</fullName>
    </submittedName>
</protein>
<evidence type="ECO:0000313" key="1">
    <source>
        <dbReference type="EMBL" id="JAI00364.1"/>
    </source>
</evidence>
<dbReference type="AlphaFoldDB" id="A0A0E9XFB6"/>
<dbReference type="EMBL" id="GBXM01008214">
    <property type="protein sequence ID" value="JAI00364.1"/>
    <property type="molecule type" value="Transcribed_RNA"/>
</dbReference>
<reference evidence="1" key="2">
    <citation type="journal article" date="2015" name="Fish Shellfish Immunol.">
        <title>Early steps in the European eel (Anguilla anguilla)-Vibrio vulnificus interaction in the gills: Role of the RtxA13 toxin.</title>
        <authorList>
            <person name="Callol A."/>
            <person name="Pajuelo D."/>
            <person name="Ebbesson L."/>
            <person name="Teles M."/>
            <person name="MacKenzie S."/>
            <person name="Amaro C."/>
        </authorList>
    </citation>
    <scope>NUCLEOTIDE SEQUENCE</scope>
</reference>
<organism evidence="1">
    <name type="scientific">Anguilla anguilla</name>
    <name type="common">European freshwater eel</name>
    <name type="synonym">Muraena anguilla</name>
    <dbReference type="NCBI Taxonomy" id="7936"/>
    <lineage>
        <taxon>Eukaryota</taxon>
        <taxon>Metazoa</taxon>
        <taxon>Chordata</taxon>
        <taxon>Craniata</taxon>
        <taxon>Vertebrata</taxon>
        <taxon>Euteleostomi</taxon>
        <taxon>Actinopterygii</taxon>
        <taxon>Neopterygii</taxon>
        <taxon>Teleostei</taxon>
        <taxon>Anguilliformes</taxon>
        <taxon>Anguillidae</taxon>
        <taxon>Anguilla</taxon>
    </lineage>
</organism>
<reference evidence="1" key="1">
    <citation type="submission" date="2014-11" db="EMBL/GenBank/DDBJ databases">
        <authorList>
            <person name="Amaro Gonzalez C."/>
        </authorList>
    </citation>
    <scope>NUCLEOTIDE SEQUENCE</scope>
</reference>
<proteinExistence type="predicted"/>